<evidence type="ECO:0000256" key="7">
    <source>
        <dbReference type="ARBA" id="ARBA00023054"/>
    </source>
</evidence>
<dbReference type="Pfam" id="PF18199">
    <property type="entry name" value="Dynein_C"/>
    <property type="match status" value="1"/>
</dbReference>
<dbReference type="GO" id="GO:0045505">
    <property type="term" value="F:dynein intermediate chain binding"/>
    <property type="evidence" value="ECO:0007669"/>
    <property type="project" value="InterPro"/>
</dbReference>
<dbReference type="PANTHER" id="PTHR22878:SF73">
    <property type="entry name" value="DYNEIN AXONEMAL HEAVY CHAIN 1"/>
    <property type="match status" value="1"/>
</dbReference>
<dbReference type="GO" id="GO:0005874">
    <property type="term" value="C:microtubule"/>
    <property type="evidence" value="ECO:0007669"/>
    <property type="project" value="UniProtKB-KW"/>
</dbReference>
<proteinExistence type="predicted"/>
<sequence length="1852" mass="206049">MDALHDPLGDLRGFYSELVDAKRGASTSTLSPVKRGPRSQKRPAARLFTCNVVLRSAADAALASAEEDPAGETELAAAPLKSTAEPKVYESAAPLELFDDTEYDCRPVAEWAALTGETLLGRYFRRAADGTGSWSPCAVLSFDASAGLFTVAPLDEGGKRSLTTATVSRVNLCFDAEDPFVFAERVAAAHAARHAAAERMLFELCVDSMPTDGLPQIEASRMSRISKLAASSAQFASPRLANFSEQLAGEVQALHARALASMVLRSQANAAREGDHQAAAAFSNVAVAATSKVRAECNRVLDLSLFSLDLTKSVPSEEFAQLQATHLSGVTPFLREHWPASIKNALRGLFKDLGKGWFNIHETRSEIYDQSKLKRFFRMAALMMQDAVVSMAEASVSSYVNTICERCDHVVTVRSASDVSVVSAGASGAGLFTLELAVGEDGAFFRVPPAMCKDAVLSVYARGVEATLGIPQIERQVMESLFWSDTPMLQTLSRGEGFVAEQQARLSDAVEKALPPAAEYLATFAQYRDYLILDEAAFAAKYEADERPIAEMVPEAKKHLQLAAEMEEAIPLRMPLGLFTVSCTAVRNTLVERHRSLAAIIVKRMSAAPMHSAHETGKRFAGVLQRLNQPTETIEEVAELEEYARQLPAELAELQEGIKAMVAEQEVVDQFEMVSPDADVKAFWATIALPRRVAEQIEAVGVKAAEMREQYAQEMQSEQAAFDKSLDRLEKVVGGFDKHTSFDRTKEVASEVRQLQLELKDAEEKRARFNKREVIFGQEQTDYSQLLRTSKAFEPYATLWLTADKWLESQKEWFGGAFNKLEPEAMEGVLSAAQRTLYKLSKTFEGAEGLSDIVTRVRQEIDDFSPNMPLITALRNPGMRERHWKQLSDEVGQDMTQAASDAFTLETMLSLNLGERVETVTKVCDVAGKEYAIETAMDKMEAEWKGVELEVVPYRESGTFVIKGVDAIQQVLDDQIVMTQSMAFSPFKGPFAERIDKWESTLTLISDIIEEWVRVQRAWMYLEPIFSSDDIMRQLPTEAKRFTGVDRTWRKLMSSASNELDVIAYCKTPRLLPQFQDANQMLELVQKGLAEYLETKRVAFSRFYFLSNDELLEILSQSKDPLAVQPHLKKCYEAIHKLTFEPDLAMTAMISGEGETAFEGVEASFSSDIAAWRAYFDSAETHQEQIPSGLHERLDPLQRLCVLRSVRPDKVVPGMQDYVKHYIGQRFIEPPPFDIGVSFKDSTNSMPIVFVISPGSDPYDDLLKLATELKMNKKLQAISLGQGQGPIAEKAMTSAMEKGSWILLQNCHLAASWMPKLEAIVEQYVPSEMHRDYRLWLTSLPSPLFPVSILQNSVKMTIEPPRGIKMNMKGSYNNITDPYLDAHPKAPQFKKLLYGLCFFHALLQDRRRFGALGFNIRYEFTAGDLKCCMLQLETYLAKYDEVPYQVLVNLFGHINYGGRITDDWDRRCVLTTLMSIVNEGIMSDTFMLAPGSDCYASPADTSVAGYLESIGDFPLNPHPNVFGLHANADITCAQNETQELCDIMLSLQPKVSTGGGKSREEVIAEVAAGLQARDLKPFPMDEIAARYPLSYEQSMNTVLSQECIRYNRLIRVYNKSLADLLKALKGLIVMSAELEAMATSLYSNQVPAMWAKVAYPSLKPLAAWVDDLARRIEFLQSWDRGGPPPAYWISGFFFPQAFLTGTLQNYARKHKVAIDTVSFAFHVMAQEPNSVAEAPEDGCYVFGMFLEGAVWDPDACLLAEARPKELYSVFPMLWLKPEVDRKPPTSGVYSCPLYKTTTRAGTLSTTGHSTNFVLMIELPSDKPCSGTFSRYAETFSAHWIGRAVALFTTLTY</sequence>
<feature type="domain" description="Dynein heavy chain region D6 P-loop" evidence="13">
    <location>
        <begin position="1244"/>
        <end position="1357"/>
    </location>
</feature>
<dbReference type="InterPro" id="IPR026983">
    <property type="entry name" value="DHC"/>
</dbReference>
<dbReference type="FunFam" id="3.40.50.300:FF:000362">
    <property type="entry name" value="Dynein, axonemal, heavy chain 6"/>
    <property type="match status" value="1"/>
</dbReference>
<evidence type="ECO:0000256" key="6">
    <source>
        <dbReference type="ARBA" id="ARBA00023017"/>
    </source>
</evidence>
<organism evidence="17 18">
    <name type="scientific">Emiliania huxleyi (strain CCMP1516)</name>
    <dbReference type="NCBI Taxonomy" id="280463"/>
    <lineage>
        <taxon>Eukaryota</taxon>
        <taxon>Haptista</taxon>
        <taxon>Haptophyta</taxon>
        <taxon>Prymnesiophyceae</taxon>
        <taxon>Isochrysidales</taxon>
        <taxon>Noelaerhabdaceae</taxon>
        <taxon>Emiliania</taxon>
    </lineage>
</organism>
<evidence type="ECO:0000256" key="9">
    <source>
        <dbReference type="ARBA" id="ARBA00023175"/>
    </source>
</evidence>
<dbReference type="FunFam" id="1.10.287.2620:FF:000002">
    <property type="entry name" value="Dynein heavy chain 2, axonemal"/>
    <property type="match status" value="1"/>
</dbReference>
<dbReference type="PaxDb" id="2903-EOD08745"/>
<evidence type="ECO:0000256" key="12">
    <source>
        <dbReference type="SAM" id="Coils"/>
    </source>
</evidence>
<evidence type="ECO:0000256" key="5">
    <source>
        <dbReference type="ARBA" id="ARBA00022840"/>
    </source>
</evidence>
<dbReference type="FunFam" id="1.20.1270.280:FF:000001">
    <property type="entry name" value="dynein heavy chain 7, axonemal"/>
    <property type="match status" value="1"/>
</dbReference>
<evidence type="ECO:0000256" key="8">
    <source>
        <dbReference type="ARBA" id="ARBA00023069"/>
    </source>
</evidence>
<dbReference type="InterPro" id="IPR041228">
    <property type="entry name" value="Dynein_C"/>
</dbReference>
<dbReference type="RefSeq" id="XP_005761174.1">
    <property type="nucleotide sequence ID" value="XM_005761117.1"/>
</dbReference>
<dbReference type="Gene3D" id="3.20.180.20">
    <property type="entry name" value="Dynein heavy chain, N-terminal domain 2"/>
    <property type="match status" value="1"/>
</dbReference>
<dbReference type="GO" id="GO:0007018">
    <property type="term" value="P:microtubule-based movement"/>
    <property type="evidence" value="ECO:0007669"/>
    <property type="project" value="InterPro"/>
</dbReference>
<dbReference type="FunFam" id="1.20.140.100:FF:000004">
    <property type="entry name" value="Dynein axonemal heavy chain 6"/>
    <property type="match status" value="1"/>
</dbReference>
<dbReference type="Gene3D" id="3.40.50.300">
    <property type="entry name" value="P-loop containing nucleotide triphosphate hydrolases"/>
    <property type="match status" value="1"/>
</dbReference>
<dbReference type="InterPro" id="IPR004273">
    <property type="entry name" value="Dynein_heavy_D6_P-loop"/>
</dbReference>
<evidence type="ECO:0000313" key="18">
    <source>
        <dbReference type="Proteomes" id="UP000013827"/>
    </source>
</evidence>
<keyword evidence="6" id="KW-0243">Dynein</keyword>
<dbReference type="KEGG" id="ehx:EMIHUDRAFT_631996"/>
<evidence type="ECO:0000256" key="4">
    <source>
        <dbReference type="ARBA" id="ARBA00022741"/>
    </source>
</evidence>
<feature type="domain" description="Dynein heavy chain AAA lid" evidence="15">
    <location>
        <begin position="1389"/>
        <end position="1528"/>
    </location>
</feature>
<dbReference type="PANTHER" id="PTHR22878">
    <property type="entry name" value="DYNEIN HEAVY CHAIN 6, AXONEMAL-LIKE-RELATED"/>
    <property type="match status" value="1"/>
</dbReference>
<evidence type="ECO:0000259" key="15">
    <source>
        <dbReference type="Pfam" id="PF18198"/>
    </source>
</evidence>
<reference evidence="17" key="2">
    <citation type="submission" date="2024-10" db="UniProtKB">
        <authorList>
            <consortium name="EnsemblProtists"/>
        </authorList>
    </citation>
    <scope>IDENTIFICATION</scope>
</reference>
<keyword evidence="4" id="KW-0547">Nucleotide-binding</keyword>
<dbReference type="Pfam" id="PF08393">
    <property type="entry name" value="DHC_N2"/>
    <property type="match status" value="1"/>
</dbReference>
<dbReference type="Gene3D" id="1.10.287.2620">
    <property type="match status" value="1"/>
</dbReference>
<dbReference type="Gene3D" id="3.10.490.20">
    <property type="match status" value="1"/>
</dbReference>
<keyword evidence="2" id="KW-0963">Cytoplasm</keyword>
<dbReference type="GO" id="GO:0008569">
    <property type="term" value="F:minus-end-directed microtubule motor activity"/>
    <property type="evidence" value="ECO:0007669"/>
    <property type="project" value="InterPro"/>
</dbReference>
<evidence type="ECO:0000256" key="11">
    <source>
        <dbReference type="ARBA" id="ARBA00023273"/>
    </source>
</evidence>
<evidence type="ECO:0000259" key="16">
    <source>
        <dbReference type="Pfam" id="PF18199"/>
    </source>
</evidence>
<feature type="coiled-coil region" evidence="12">
    <location>
        <begin position="745"/>
        <end position="772"/>
    </location>
</feature>
<evidence type="ECO:0000256" key="1">
    <source>
        <dbReference type="ARBA" id="ARBA00004430"/>
    </source>
</evidence>
<evidence type="ECO:0000313" key="17">
    <source>
        <dbReference type="EnsemblProtists" id="EOD08745"/>
    </source>
</evidence>
<keyword evidence="9" id="KW-0505">Motor protein</keyword>
<dbReference type="Pfam" id="PF03028">
    <property type="entry name" value="Dynein_heavy"/>
    <property type="match status" value="1"/>
</dbReference>
<dbReference type="GO" id="GO:0051959">
    <property type="term" value="F:dynein light intermediate chain binding"/>
    <property type="evidence" value="ECO:0007669"/>
    <property type="project" value="InterPro"/>
</dbReference>
<dbReference type="eggNOG" id="KOG3595">
    <property type="taxonomic scope" value="Eukaryota"/>
</dbReference>
<dbReference type="InterPro" id="IPR027417">
    <property type="entry name" value="P-loop_NTPase"/>
</dbReference>
<feature type="domain" description="Dynein heavy chain linker" evidence="14">
    <location>
        <begin position="789"/>
        <end position="1156"/>
    </location>
</feature>
<dbReference type="GeneID" id="17254890"/>
<keyword evidence="10" id="KW-0206">Cytoskeleton</keyword>
<dbReference type="InterPro" id="IPR013602">
    <property type="entry name" value="Dynein_heavy_linker"/>
</dbReference>
<evidence type="ECO:0000259" key="13">
    <source>
        <dbReference type="Pfam" id="PF03028"/>
    </source>
</evidence>
<dbReference type="InterPro" id="IPR042228">
    <property type="entry name" value="Dynein_linker_3"/>
</dbReference>
<dbReference type="GO" id="GO:0005930">
    <property type="term" value="C:axoneme"/>
    <property type="evidence" value="ECO:0007669"/>
    <property type="project" value="UniProtKB-SubCell"/>
</dbReference>
<dbReference type="GO" id="GO:0005524">
    <property type="term" value="F:ATP binding"/>
    <property type="evidence" value="ECO:0007669"/>
    <property type="project" value="UniProtKB-KW"/>
</dbReference>
<dbReference type="InterPro" id="IPR041658">
    <property type="entry name" value="AAA_lid_11"/>
</dbReference>
<keyword evidence="18" id="KW-1185">Reference proteome</keyword>
<feature type="domain" description="Dynein heavy chain C-terminal" evidence="16">
    <location>
        <begin position="1534"/>
        <end position="1847"/>
    </location>
</feature>
<keyword evidence="7 12" id="KW-0175">Coiled coil</keyword>
<keyword evidence="8" id="KW-0969">Cilium</keyword>
<name>A0A0D3IBW0_EMIH1</name>
<evidence type="ECO:0000256" key="10">
    <source>
        <dbReference type="ARBA" id="ARBA00023212"/>
    </source>
</evidence>
<keyword evidence="3" id="KW-0493">Microtubule</keyword>
<protein>
    <recommendedName>
        <fullName evidence="19">Dynein heavy chain</fullName>
    </recommendedName>
</protein>
<evidence type="ECO:0008006" key="19">
    <source>
        <dbReference type="Google" id="ProtNLM"/>
    </source>
</evidence>
<dbReference type="Gene3D" id="1.20.140.100">
    <property type="entry name" value="Dynein heavy chain, N-terminal domain 2"/>
    <property type="match status" value="1"/>
</dbReference>
<accession>A0A0D3IBW0</accession>
<keyword evidence="11" id="KW-0966">Cell projection</keyword>
<dbReference type="GO" id="GO:0030286">
    <property type="term" value="C:dynein complex"/>
    <property type="evidence" value="ECO:0007669"/>
    <property type="project" value="UniProtKB-KW"/>
</dbReference>
<dbReference type="InterPro" id="IPR043160">
    <property type="entry name" value="Dynein_C_barrel"/>
</dbReference>
<reference evidence="18" key="1">
    <citation type="journal article" date="2013" name="Nature">
        <title>Pan genome of the phytoplankton Emiliania underpins its global distribution.</title>
        <authorList>
            <person name="Read B.A."/>
            <person name="Kegel J."/>
            <person name="Klute M.J."/>
            <person name="Kuo A."/>
            <person name="Lefebvre S.C."/>
            <person name="Maumus F."/>
            <person name="Mayer C."/>
            <person name="Miller J."/>
            <person name="Monier A."/>
            <person name="Salamov A."/>
            <person name="Young J."/>
            <person name="Aguilar M."/>
            <person name="Claverie J.M."/>
            <person name="Frickenhaus S."/>
            <person name="Gonzalez K."/>
            <person name="Herman E.K."/>
            <person name="Lin Y.C."/>
            <person name="Napier J."/>
            <person name="Ogata H."/>
            <person name="Sarno A.F."/>
            <person name="Shmutz J."/>
            <person name="Schroeder D."/>
            <person name="de Vargas C."/>
            <person name="Verret F."/>
            <person name="von Dassow P."/>
            <person name="Valentin K."/>
            <person name="Van de Peer Y."/>
            <person name="Wheeler G."/>
            <person name="Dacks J.B."/>
            <person name="Delwiche C.F."/>
            <person name="Dyhrman S.T."/>
            <person name="Glockner G."/>
            <person name="John U."/>
            <person name="Richards T."/>
            <person name="Worden A.Z."/>
            <person name="Zhang X."/>
            <person name="Grigoriev I.V."/>
            <person name="Allen A.E."/>
            <person name="Bidle K."/>
            <person name="Borodovsky M."/>
            <person name="Bowler C."/>
            <person name="Brownlee C."/>
            <person name="Cock J.M."/>
            <person name="Elias M."/>
            <person name="Gladyshev V.N."/>
            <person name="Groth M."/>
            <person name="Guda C."/>
            <person name="Hadaegh A."/>
            <person name="Iglesias-Rodriguez M.D."/>
            <person name="Jenkins J."/>
            <person name="Jones B.M."/>
            <person name="Lawson T."/>
            <person name="Leese F."/>
            <person name="Lindquist E."/>
            <person name="Lobanov A."/>
            <person name="Lomsadze A."/>
            <person name="Malik S.B."/>
            <person name="Marsh M.E."/>
            <person name="Mackinder L."/>
            <person name="Mock T."/>
            <person name="Mueller-Roeber B."/>
            <person name="Pagarete A."/>
            <person name="Parker M."/>
            <person name="Probert I."/>
            <person name="Quesneville H."/>
            <person name="Raines C."/>
            <person name="Rensing S.A."/>
            <person name="Riano-Pachon D.M."/>
            <person name="Richier S."/>
            <person name="Rokitta S."/>
            <person name="Shiraiwa Y."/>
            <person name="Soanes D.M."/>
            <person name="van der Giezen M."/>
            <person name="Wahlund T.M."/>
            <person name="Williams B."/>
            <person name="Wilson W."/>
            <person name="Wolfe G."/>
            <person name="Wurch L.L."/>
        </authorList>
    </citation>
    <scope>NUCLEOTIDE SEQUENCE</scope>
</reference>
<dbReference type="Gene3D" id="1.20.1270.280">
    <property type="match status" value="1"/>
</dbReference>
<evidence type="ECO:0000259" key="14">
    <source>
        <dbReference type="Pfam" id="PF08393"/>
    </source>
</evidence>
<dbReference type="Proteomes" id="UP000013827">
    <property type="component" value="Unassembled WGS sequence"/>
</dbReference>
<dbReference type="Gene3D" id="1.10.8.720">
    <property type="entry name" value="Region D6 of dynein motor"/>
    <property type="match status" value="1"/>
</dbReference>
<dbReference type="HOGENOM" id="CLU_236867_0_0_1"/>
<dbReference type="EnsemblProtists" id="EOD08745">
    <property type="protein sequence ID" value="EOD08745"/>
    <property type="gene ID" value="EMIHUDRAFT_631996"/>
</dbReference>
<keyword evidence="5" id="KW-0067">ATP-binding</keyword>
<evidence type="ECO:0000256" key="3">
    <source>
        <dbReference type="ARBA" id="ARBA00022701"/>
    </source>
</evidence>
<comment type="subcellular location">
    <subcellularLocation>
        <location evidence="1">Cytoplasm</location>
        <location evidence="1">Cytoskeleton</location>
        <location evidence="1">Cilium axoneme</location>
    </subcellularLocation>
</comment>
<dbReference type="InterPro" id="IPR042222">
    <property type="entry name" value="Dynein_2_N"/>
</dbReference>
<evidence type="ECO:0000256" key="2">
    <source>
        <dbReference type="ARBA" id="ARBA00022490"/>
    </source>
</evidence>
<dbReference type="FunFam" id="3.10.490.20:FF:000001">
    <property type="entry name" value="dynein heavy chain 7, axonemal"/>
    <property type="match status" value="1"/>
</dbReference>
<dbReference type="STRING" id="2903.R1D296"/>
<dbReference type="Pfam" id="PF18198">
    <property type="entry name" value="AAA_lid_11"/>
    <property type="match status" value="1"/>
</dbReference>
<dbReference type="InterPro" id="IPR042219">
    <property type="entry name" value="AAA_lid_11_sf"/>
</dbReference>